<evidence type="ECO:0000313" key="3">
    <source>
        <dbReference type="EMBL" id="KAK9794909.1"/>
    </source>
</evidence>
<feature type="compositionally biased region" description="Basic residues" evidence="1">
    <location>
        <begin position="26"/>
        <end position="35"/>
    </location>
</feature>
<feature type="compositionally biased region" description="Polar residues" evidence="1">
    <location>
        <begin position="407"/>
        <end position="417"/>
    </location>
</feature>
<keyword evidence="4" id="KW-1185">Reference proteome</keyword>
<evidence type="ECO:0000259" key="2">
    <source>
        <dbReference type="Pfam" id="PF09444"/>
    </source>
</evidence>
<feature type="region of interest" description="Disordered" evidence="1">
    <location>
        <begin position="550"/>
        <end position="631"/>
    </location>
</feature>
<feature type="compositionally biased region" description="Acidic residues" evidence="1">
    <location>
        <begin position="622"/>
        <end position="631"/>
    </location>
</feature>
<evidence type="ECO:0000256" key="1">
    <source>
        <dbReference type="SAM" id="MobiDB-lite"/>
    </source>
</evidence>
<feature type="compositionally biased region" description="Basic and acidic residues" evidence="1">
    <location>
        <begin position="508"/>
        <end position="521"/>
    </location>
</feature>
<reference evidence="3 4" key="1">
    <citation type="journal article" date="2024" name="Nat. Commun.">
        <title>Phylogenomics reveals the evolutionary origins of lichenization in chlorophyte algae.</title>
        <authorList>
            <person name="Puginier C."/>
            <person name="Libourel C."/>
            <person name="Otte J."/>
            <person name="Skaloud P."/>
            <person name="Haon M."/>
            <person name="Grisel S."/>
            <person name="Petersen M."/>
            <person name="Berrin J.G."/>
            <person name="Delaux P.M."/>
            <person name="Dal Grande F."/>
            <person name="Keller J."/>
        </authorList>
    </citation>
    <scope>NUCLEOTIDE SEQUENCE [LARGE SCALE GENOMIC DNA]</scope>
    <source>
        <strain evidence="3 4">SAG 2036</strain>
    </source>
</reference>
<feature type="compositionally biased region" description="Acidic residues" evidence="1">
    <location>
        <begin position="1"/>
        <end position="14"/>
    </location>
</feature>
<feature type="compositionally biased region" description="Acidic residues" evidence="1">
    <location>
        <begin position="586"/>
        <end position="599"/>
    </location>
</feature>
<dbReference type="AlphaFoldDB" id="A0AAW1NV14"/>
<feature type="region of interest" description="Disordered" evidence="1">
    <location>
        <begin position="216"/>
        <end position="255"/>
    </location>
</feature>
<feature type="region of interest" description="Disordered" evidence="1">
    <location>
        <begin position="740"/>
        <end position="775"/>
    </location>
</feature>
<feature type="region of interest" description="Disordered" evidence="1">
    <location>
        <begin position="380"/>
        <end position="535"/>
    </location>
</feature>
<feature type="compositionally biased region" description="Low complexity" evidence="1">
    <location>
        <begin position="80"/>
        <end position="95"/>
    </location>
</feature>
<dbReference type="Proteomes" id="UP001465755">
    <property type="component" value="Unassembled WGS sequence"/>
</dbReference>
<feature type="compositionally biased region" description="Low complexity" evidence="1">
    <location>
        <begin position="603"/>
        <end position="614"/>
    </location>
</feature>
<feature type="domain" description="DNA replication checkpoint mediator MRC1" evidence="2">
    <location>
        <begin position="466"/>
        <end position="585"/>
    </location>
</feature>
<proteinExistence type="predicted"/>
<feature type="compositionally biased region" description="Acidic residues" evidence="1">
    <location>
        <begin position="387"/>
        <end position="397"/>
    </location>
</feature>
<feature type="compositionally biased region" description="Basic and acidic residues" evidence="1">
    <location>
        <begin position="176"/>
        <end position="185"/>
    </location>
</feature>
<dbReference type="EMBL" id="JALJOQ010000134">
    <property type="protein sequence ID" value="KAK9794909.1"/>
    <property type="molecule type" value="Genomic_DNA"/>
</dbReference>
<protein>
    <recommendedName>
        <fullName evidence="2">DNA replication checkpoint mediator MRC1 domain-containing protein</fullName>
    </recommendedName>
</protein>
<name>A0AAW1NV14_9CHLO</name>
<feature type="compositionally biased region" description="Polar residues" evidence="1">
    <location>
        <begin position="683"/>
        <end position="692"/>
    </location>
</feature>
<dbReference type="InterPro" id="IPR018564">
    <property type="entry name" value="Repl_chkpnt_MRC1_dom"/>
</dbReference>
<sequence>MEGLEDEMDLDDLEVVLPEPDSRPKSNLRRLKKRVQPAAEAITATVVSASAQPGPSSETEGAVPAASDQPFGDCEHPSQAGAEAVAPSGSSPAASRETGDLPGSPTPQASAKDSYWDEDDELEEEVRGALQPHSRSHSQASGSSDSEESKKGSGSEVESGSDDEGDNAYPELQRGLQDDTAKQDRIGSGAAAESRPLAGILEKLLQRRQAVITRASKPARAAGVAAMLPDATAPAPEPAPQPPDADAAQAVSQGSAGIILVSDDDEEVAMKAVEAQEPQEEPREQAPLPTGLQDVCGPVEDTQMLFADALPVAEQGAGEDGVGLEAARPSLHLTLDTETQGLLDVFPPESYPLPEQPPLEDQHRAVLEQDAPAQAVVAAALPVATNEGEEDDEDEEAAMAKALTAEGPSTSSQQQDASEMDEASDTGSESSSESSEEEEMDEEARQAALKEAIREARAQLKDRPHKKSRRAFVEDEAELSDEEGRADSGDDEDDEDRRQHRALLEQLIGHEKDGKRDEAKRAALHAKWQEEQDDEAVQRLLKGVQYGFRSRRARHGGALDDEGGNNYDARLRRAAMAARRQAENESSGDDDSEDADSDDDGKASSASDSEASGGRECGTQDIDMDAVEALSDEEAKAELRQYKQQQLLDVDHAEAAKELQLLDREGMQVLSMFAKAALPGSSVAETAQPQQKQARRQGGFGSELTNQARTAKQGSFLGLASNVSLQGASRSTWQQGNARSYIFGSNNDSNPAASGLNAQAEAHPQGPTSFVGLQSMDETISQLPAVLGLANKRSRRK</sequence>
<feature type="compositionally biased region" description="Polar residues" evidence="1">
    <location>
        <begin position="740"/>
        <end position="752"/>
    </location>
</feature>
<feature type="compositionally biased region" description="Polar residues" evidence="1">
    <location>
        <begin position="766"/>
        <end position="775"/>
    </location>
</feature>
<feature type="region of interest" description="Disordered" evidence="1">
    <location>
        <begin position="272"/>
        <end position="296"/>
    </location>
</feature>
<feature type="region of interest" description="Disordered" evidence="1">
    <location>
        <begin position="1"/>
        <end position="197"/>
    </location>
</feature>
<evidence type="ECO:0000313" key="4">
    <source>
        <dbReference type="Proteomes" id="UP001465755"/>
    </source>
</evidence>
<dbReference type="Pfam" id="PF09444">
    <property type="entry name" value="MRC1"/>
    <property type="match status" value="1"/>
</dbReference>
<feature type="compositionally biased region" description="Basic and acidic residues" evidence="1">
    <location>
        <begin position="451"/>
        <end position="462"/>
    </location>
</feature>
<gene>
    <name evidence="3" type="ORF">WJX73_004104</name>
</gene>
<comment type="caution">
    <text evidence="3">The sequence shown here is derived from an EMBL/GenBank/DDBJ whole genome shotgun (WGS) entry which is preliminary data.</text>
</comment>
<organism evidence="3 4">
    <name type="scientific">Symbiochloris irregularis</name>
    <dbReference type="NCBI Taxonomy" id="706552"/>
    <lineage>
        <taxon>Eukaryota</taxon>
        <taxon>Viridiplantae</taxon>
        <taxon>Chlorophyta</taxon>
        <taxon>core chlorophytes</taxon>
        <taxon>Trebouxiophyceae</taxon>
        <taxon>Trebouxiales</taxon>
        <taxon>Trebouxiaceae</taxon>
        <taxon>Symbiochloris</taxon>
    </lineage>
</organism>
<feature type="region of interest" description="Disordered" evidence="1">
    <location>
        <begin position="680"/>
        <end position="707"/>
    </location>
</feature>
<accession>A0AAW1NV14</accession>
<dbReference type="PANTHER" id="PTHR36005:SF1">
    <property type="entry name" value="DNA LIGASE-LIKE PROTEIN"/>
    <property type="match status" value="1"/>
</dbReference>
<dbReference type="PANTHER" id="PTHR36005">
    <property type="entry name" value="DNA LIGASE-LIKE PROTEIN"/>
    <property type="match status" value="1"/>
</dbReference>
<feature type="compositionally biased region" description="Polar residues" evidence="1">
    <location>
        <begin position="45"/>
        <end position="59"/>
    </location>
</feature>